<dbReference type="GO" id="GO:0009279">
    <property type="term" value="C:cell outer membrane"/>
    <property type="evidence" value="ECO:0007669"/>
    <property type="project" value="UniProtKB-SubCell"/>
</dbReference>
<protein>
    <submittedName>
        <fullName evidence="3">TonB-dependent receptor plug domain-containing protein</fullName>
    </submittedName>
</protein>
<keyword evidence="1" id="KW-0998">Cell outer membrane</keyword>
<organism evidence="3 4">
    <name type="scientific">Neotamlana laminarinivorans</name>
    <dbReference type="NCBI Taxonomy" id="2883124"/>
    <lineage>
        <taxon>Bacteria</taxon>
        <taxon>Pseudomonadati</taxon>
        <taxon>Bacteroidota</taxon>
        <taxon>Flavobacteriia</taxon>
        <taxon>Flavobacteriales</taxon>
        <taxon>Flavobacteriaceae</taxon>
        <taxon>Neotamlana</taxon>
    </lineage>
</organism>
<comment type="subcellular location">
    <subcellularLocation>
        <location evidence="1">Cell outer membrane</location>
        <topology evidence="1">Multi-pass membrane protein</topology>
    </subcellularLocation>
</comment>
<dbReference type="Gene3D" id="2.170.130.10">
    <property type="entry name" value="TonB-dependent receptor, plug domain"/>
    <property type="match status" value="1"/>
</dbReference>
<keyword evidence="1" id="KW-0472">Membrane</keyword>
<dbReference type="InterPro" id="IPR037066">
    <property type="entry name" value="Plug_dom_sf"/>
</dbReference>
<dbReference type="Proteomes" id="UP001139199">
    <property type="component" value="Unassembled WGS sequence"/>
</dbReference>
<name>A0A9X1HZL5_9FLAO</name>
<sequence>MIPLIKISKGLFLLYFIVLNLFILNAQNNKKVPEIEGVYLHTDRTKYMFGESLWYKAYSVYPYSNLLFSKSQLLYVELVSPDAEVVAQNKTILENGLGHGDFILNDSLGFKKPGIYQLRAYTNWNRNFDDHFVFKKDIEILNVFQQANSEVLNVSKASNEENLKYNTLKKVNIQFFPEGGSLITNVNNVVAFKATNSKGFPIQLKGEIYKASNDSLVTFFGTLHDGMGKFMLNPQPGETYYAKILNTDIKQQLTGSLKQGYALSFRKVRGKNMLIIKTNANTLASQNKAPFQIIFKFKGVTYFNISQVIVNPTTYLEIPNNTLPEGINQVTLIDANNRPQSERLIYLEKSKDLNVVISTNKSSYQPNEKVTLKVSSKNKAGEVALASYSVSCIDKNGEDAKNYQSNIASFFLIEFDIKGKVHNPGYYFDEKNLRRFQDLDLLLLTQGWRNYLWKNLPEPKPIKAPFLTEKGITFSGRVKQILGTKVKANNIVTLALFNNGKLEMLSTETDALGMFRFKDLMFYGKTKFVLSSKNEKGKGKGQLLLDKFNRVPLEVNLNPQVFTVDTIKNTTLKNNILKKHMAFGVMPENVLDEVEIIAKKKAELSQSIYGTPDRTFTFEDEKRSFSTIHQLIQVTIPGVQVSGSTIKFTRYNGPAQIIVDGIPWQQEEVAFIQPNDVEKIEILNGASASILGANGGNGVLLIYTKEGALNREKTIYHTVKDEVNGFYKAREFYTSNPLENNQQNSTEAVRNTLYWNPYVHPENNGEVKLNYFNSAVETEVQITLEGITKTGIPVVRNCYYSIEK</sequence>
<evidence type="ECO:0000256" key="1">
    <source>
        <dbReference type="PROSITE-ProRule" id="PRU01360"/>
    </source>
</evidence>
<dbReference type="SUPFAM" id="SSF56935">
    <property type="entry name" value="Porins"/>
    <property type="match status" value="1"/>
</dbReference>
<keyword evidence="1" id="KW-1134">Transmembrane beta strand</keyword>
<feature type="domain" description="TonB-dependent receptor plug" evidence="2">
    <location>
        <begin position="621"/>
        <end position="699"/>
    </location>
</feature>
<keyword evidence="1" id="KW-0813">Transport</keyword>
<keyword evidence="4" id="KW-1185">Reference proteome</keyword>
<keyword evidence="3" id="KW-0675">Receptor</keyword>
<keyword evidence="1" id="KW-0812">Transmembrane</keyword>
<evidence type="ECO:0000313" key="3">
    <source>
        <dbReference type="EMBL" id="MCB4798245.1"/>
    </source>
</evidence>
<comment type="caution">
    <text evidence="3">The sequence shown here is derived from an EMBL/GenBank/DDBJ whole genome shotgun (WGS) entry which is preliminary data.</text>
</comment>
<proteinExistence type="inferred from homology"/>
<dbReference type="InterPro" id="IPR012910">
    <property type="entry name" value="Plug_dom"/>
</dbReference>
<dbReference type="Pfam" id="PF07715">
    <property type="entry name" value="Plug"/>
    <property type="match status" value="1"/>
</dbReference>
<gene>
    <name evidence="3" type="ORF">LG649_05290</name>
</gene>
<dbReference type="Gene3D" id="2.60.40.1930">
    <property type="match status" value="1"/>
</dbReference>
<dbReference type="AlphaFoldDB" id="A0A9X1HZL5"/>
<reference evidence="3" key="1">
    <citation type="submission" date="2021-10" db="EMBL/GenBank/DDBJ databases">
        <title>Tamlana sargassums sp. nov., and Tamlana laminarinivorans sp. nov., two new bacteria isolated from the brown alga.</title>
        <authorList>
            <person name="Li J."/>
        </authorList>
    </citation>
    <scope>NUCLEOTIDE SEQUENCE</scope>
    <source>
        <strain evidence="3">PT2-4</strain>
    </source>
</reference>
<comment type="similarity">
    <text evidence="1">Belongs to the TonB-dependent receptor family.</text>
</comment>
<evidence type="ECO:0000259" key="2">
    <source>
        <dbReference type="Pfam" id="PF07715"/>
    </source>
</evidence>
<accession>A0A9X1HZL5</accession>
<dbReference type="RefSeq" id="WP_226541881.1">
    <property type="nucleotide sequence ID" value="NZ_JAJAPW010000002.1"/>
</dbReference>
<dbReference type="PROSITE" id="PS52016">
    <property type="entry name" value="TONB_DEPENDENT_REC_3"/>
    <property type="match status" value="1"/>
</dbReference>
<evidence type="ECO:0000313" key="4">
    <source>
        <dbReference type="Proteomes" id="UP001139199"/>
    </source>
</evidence>
<dbReference type="InterPro" id="IPR039426">
    <property type="entry name" value="TonB-dep_rcpt-like"/>
</dbReference>
<dbReference type="EMBL" id="JAJAPW010000002">
    <property type="protein sequence ID" value="MCB4798245.1"/>
    <property type="molecule type" value="Genomic_DNA"/>
</dbReference>